<feature type="compositionally biased region" description="Polar residues" evidence="1">
    <location>
        <begin position="255"/>
        <end position="267"/>
    </location>
</feature>
<organism evidence="2 3">
    <name type="scientific">Collybiopsis luxurians FD-317 M1</name>
    <dbReference type="NCBI Taxonomy" id="944289"/>
    <lineage>
        <taxon>Eukaryota</taxon>
        <taxon>Fungi</taxon>
        <taxon>Dikarya</taxon>
        <taxon>Basidiomycota</taxon>
        <taxon>Agaricomycotina</taxon>
        <taxon>Agaricomycetes</taxon>
        <taxon>Agaricomycetidae</taxon>
        <taxon>Agaricales</taxon>
        <taxon>Marasmiineae</taxon>
        <taxon>Omphalotaceae</taxon>
        <taxon>Collybiopsis</taxon>
        <taxon>Collybiopsis luxurians</taxon>
    </lineage>
</organism>
<dbReference type="AlphaFoldDB" id="A0A0D0C2V8"/>
<feature type="region of interest" description="Disordered" evidence="1">
    <location>
        <begin position="173"/>
        <end position="314"/>
    </location>
</feature>
<accession>A0A0D0C2V8</accession>
<sequence>MIDPGGDASRLADSGYVSQNSSSMYLPASGAALSSTFKAANGNGQYGRTHNNPSMTYLGPGPASATPTGYPMHKSGIFVPPSSTVPGRSTSQSSVYSTSPNRAAPALSTASTYGSPHQGLEHRLSSISLNMASPRASSLRSASSDNLSIASTRQDRSFSSRLRNKISRAFKSSDAYEPREAVGPIDTGPTTTGGALPINLPSSRHSTTNVLASQRTTRRDSSRERGSRSATNNGYHTHRSSTGSHGPPDRASMYDQISGSTDTLQMNSKDRRHSSYESTTTTPQTFALPSKTAAEMYEEKRSRRKENHHHREHGKFFSVGPLIDMC</sequence>
<feature type="compositionally biased region" description="Low complexity" evidence="1">
    <location>
        <begin position="89"/>
        <end position="99"/>
    </location>
</feature>
<feature type="compositionally biased region" description="Basic residues" evidence="1">
    <location>
        <begin position="302"/>
        <end position="313"/>
    </location>
</feature>
<protein>
    <submittedName>
        <fullName evidence="2">Uncharacterized protein</fullName>
    </submittedName>
</protein>
<evidence type="ECO:0000313" key="2">
    <source>
        <dbReference type="EMBL" id="KIK52192.1"/>
    </source>
</evidence>
<dbReference type="Proteomes" id="UP000053593">
    <property type="component" value="Unassembled WGS sequence"/>
</dbReference>
<feature type="compositionally biased region" description="Polar residues" evidence="1">
    <location>
        <begin position="276"/>
        <end position="287"/>
    </location>
</feature>
<feature type="region of interest" description="Disordered" evidence="1">
    <location>
        <begin position="139"/>
        <end position="160"/>
    </location>
</feature>
<feature type="compositionally biased region" description="Basic and acidic residues" evidence="1">
    <location>
        <begin position="217"/>
        <end position="227"/>
    </location>
</feature>
<dbReference type="HOGENOM" id="CLU_056766_0_0_1"/>
<feature type="compositionally biased region" description="Polar residues" evidence="1">
    <location>
        <begin position="230"/>
        <end position="244"/>
    </location>
</feature>
<feature type="compositionally biased region" description="Low complexity" evidence="1">
    <location>
        <begin position="183"/>
        <end position="194"/>
    </location>
</feature>
<evidence type="ECO:0000313" key="3">
    <source>
        <dbReference type="Proteomes" id="UP000053593"/>
    </source>
</evidence>
<dbReference type="EMBL" id="KN834847">
    <property type="protein sequence ID" value="KIK52192.1"/>
    <property type="molecule type" value="Genomic_DNA"/>
</dbReference>
<name>A0A0D0C2V8_9AGAR</name>
<evidence type="ECO:0000256" key="1">
    <source>
        <dbReference type="SAM" id="MobiDB-lite"/>
    </source>
</evidence>
<proteinExistence type="predicted"/>
<keyword evidence="3" id="KW-1185">Reference proteome</keyword>
<feature type="compositionally biased region" description="Low complexity" evidence="1">
    <location>
        <begin position="139"/>
        <end position="148"/>
    </location>
</feature>
<feature type="compositionally biased region" description="Polar residues" evidence="1">
    <location>
        <begin position="44"/>
        <end position="55"/>
    </location>
</feature>
<gene>
    <name evidence="2" type="ORF">GYMLUDRAFT_971444</name>
</gene>
<reference evidence="2 3" key="1">
    <citation type="submission" date="2014-04" db="EMBL/GenBank/DDBJ databases">
        <title>Evolutionary Origins and Diversification of the Mycorrhizal Mutualists.</title>
        <authorList>
            <consortium name="DOE Joint Genome Institute"/>
            <consortium name="Mycorrhizal Genomics Consortium"/>
            <person name="Kohler A."/>
            <person name="Kuo A."/>
            <person name="Nagy L.G."/>
            <person name="Floudas D."/>
            <person name="Copeland A."/>
            <person name="Barry K.W."/>
            <person name="Cichocki N."/>
            <person name="Veneault-Fourrey C."/>
            <person name="LaButti K."/>
            <person name="Lindquist E.A."/>
            <person name="Lipzen A."/>
            <person name="Lundell T."/>
            <person name="Morin E."/>
            <person name="Murat C."/>
            <person name="Riley R."/>
            <person name="Ohm R."/>
            <person name="Sun H."/>
            <person name="Tunlid A."/>
            <person name="Henrissat B."/>
            <person name="Grigoriev I.V."/>
            <person name="Hibbett D.S."/>
            <person name="Martin F."/>
        </authorList>
    </citation>
    <scope>NUCLEOTIDE SEQUENCE [LARGE SCALE GENOMIC DNA]</scope>
    <source>
        <strain evidence="2 3">FD-317 M1</strain>
    </source>
</reference>
<feature type="region of interest" description="Disordered" evidence="1">
    <location>
        <begin position="44"/>
        <end position="118"/>
    </location>
</feature>
<feature type="compositionally biased region" description="Polar residues" evidence="1">
    <location>
        <begin position="200"/>
        <end position="212"/>
    </location>
</feature>